<dbReference type="EMBL" id="EQ973790">
    <property type="protein sequence ID" value="EEF47093.1"/>
    <property type="molecule type" value="Genomic_DNA"/>
</dbReference>
<proteinExistence type="predicted"/>
<name>B9RMX0_RICCO</name>
<evidence type="ECO:0000313" key="1">
    <source>
        <dbReference type="EMBL" id="EEF47093.1"/>
    </source>
</evidence>
<evidence type="ECO:0000313" key="2">
    <source>
        <dbReference type="Proteomes" id="UP000008311"/>
    </source>
</evidence>
<keyword evidence="2" id="KW-1185">Reference proteome</keyword>
<dbReference type="InParanoid" id="B9RMX0"/>
<evidence type="ECO:0008006" key="3">
    <source>
        <dbReference type="Google" id="ProtNLM"/>
    </source>
</evidence>
<dbReference type="Proteomes" id="UP000008311">
    <property type="component" value="Unassembled WGS sequence"/>
</dbReference>
<dbReference type="AlphaFoldDB" id="B9RMX0"/>
<gene>
    <name evidence="1" type="ORF">RCOM_1341110</name>
</gene>
<reference evidence="2" key="1">
    <citation type="journal article" date="2010" name="Nat. Biotechnol.">
        <title>Draft genome sequence of the oilseed species Ricinus communis.</title>
        <authorList>
            <person name="Chan A.P."/>
            <person name="Crabtree J."/>
            <person name="Zhao Q."/>
            <person name="Lorenzi H."/>
            <person name="Orvis J."/>
            <person name="Puiu D."/>
            <person name="Melake-Berhan A."/>
            <person name="Jones K.M."/>
            <person name="Redman J."/>
            <person name="Chen G."/>
            <person name="Cahoon E.B."/>
            <person name="Gedil M."/>
            <person name="Stanke M."/>
            <person name="Haas B.J."/>
            <person name="Wortman J.R."/>
            <person name="Fraser-Liggett C.M."/>
            <person name="Ravel J."/>
            <person name="Rabinowicz P.D."/>
        </authorList>
    </citation>
    <scope>NUCLEOTIDE SEQUENCE [LARGE SCALE GENOMIC DNA]</scope>
    <source>
        <strain evidence="2">cv. Hale</strain>
    </source>
</reference>
<protein>
    <recommendedName>
        <fullName evidence="3">DUF223 domain-containing protein</fullName>
    </recommendedName>
</protein>
<sequence length="52" mass="6345">MSYTLLSEVDHMSRNIRLKVRVKRIWRFLNIFNPDELFSLEFLMLDKKGETI</sequence>
<accession>B9RMX0</accession>
<organism evidence="1 2">
    <name type="scientific">Ricinus communis</name>
    <name type="common">Castor bean</name>
    <dbReference type="NCBI Taxonomy" id="3988"/>
    <lineage>
        <taxon>Eukaryota</taxon>
        <taxon>Viridiplantae</taxon>
        <taxon>Streptophyta</taxon>
        <taxon>Embryophyta</taxon>
        <taxon>Tracheophyta</taxon>
        <taxon>Spermatophyta</taxon>
        <taxon>Magnoliopsida</taxon>
        <taxon>eudicotyledons</taxon>
        <taxon>Gunneridae</taxon>
        <taxon>Pentapetalae</taxon>
        <taxon>rosids</taxon>
        <taxon>fabids</taxon>
        <taxon>Malpighiales</taxon>
        <taxon>Euphorbiaceae</taxon>
        <taxon>Acalyphoideae</taxon>
        <taxon>Acalypheae</taxon>
        <taxon>Ricinus</taxon>
    </lineage>
</organism>